<dbReference type="EMBL" id="BMQG01000026">
    <property type="protein sequence ID" value="GGM58579.1"/>
    <property type="molecule type" value="Genomic_DNA"/>
</dbReference>
<accession>A0A8H9GSN9</accession>
<name>A0A8H9GSN9_9DEIO</name>
<keyword evidence="3" id="KW-1185">Reference proteome</keyword>
<dbReference type="Proteomes" id="UP000600547">
    <property type="component" value="Unassembled WGS sequence"/>
</dbReference>
<comment type="caution">
    <text evidence="2">The sequence shown here is derived from an EMBL/GenBank/DDBJ whole genome shotgun (WGS) entry which is preliminary data.</text>
</comment>
<proteinExistence type="predicted"/>
<gene>
    <name evidence="2" type="ORF">GCM10008956_37690</name>
</gene>
<feature type="region of interest" description="Disordered" evidence="1">
    <location>
        <begin position="29"/>
        <end position="70"/>
    </location>
</feature>
<reference evidence="3" key="1">
    <citation type="journal article" date="2019" name="Int. J. Syst. Evol. Microbiol.">
        <title>The Global Catalogue of Microorganisms (GCM) 10K type strain sequencing project: providing services to taxonomists for standard genome sequencing and annotation.</title>
        <authorList>
            <consortium name="The Broad Institute Genomics Platform"/>
            <consortium name="The Broad Institute Genome Sequencing Center for Infectious Disease"/>
            <person name="Wu L."/>
            <person name="Ma J."/>
        </authorList>
    </citation>
    <scope>NUCLEOTIDE SEQUENCE [LARGE SCALE GENOMIC DNA]</scope>
    <source>
        <strain evidence="3">JCM 31047</strain>
    </source>
</reference>
<dbReference type="AlphaFoldDB" id="A0A8H9GSN9"/>
<organism evidence="2 3">
    <name type="scientific">Deinococcus arenae</name>
    <dbReference type="NCBI Taxonomy" id="1452751"/>
    <lineage>
        <taxon>Bacteria</taxon>
        <taxon>Thermotogati</taxon>
        <taxon>Deinococcota</taxon>
        <taxon>Deinococci</taxon>
        <taxon>Deinococcales</taxon>
        <taxon>Deinococcaceae</taxon>
        <taxon>Deinococcus</taxon>
    </lineage>
</organism>
<evidence type="ECO:0000313" key="3">
    <source>
        <dbReference type="Proteomes" id="UP000600547"/>
    </source>
</evidence>
<evidence type="ECO:0000256" key="1">
    <source>
        <dbReference type="SAM" id="MobiDB-lite"/>
    </source>
</evidence>
<evidence type="ECO:0000313" key="2">
    <source>
        <dbReference type="EMBL" id="GGM58579.1"/>
    </source>
</evidence>
<feature type="compositionally biased region" description="Low complexity" evidence="1">
    <location>
        <begin position="54"/>
        <end position="70"/>
    </location>
</feature>
<protein>
    <submittedName>
        <fullName evidence="2">Uncharacterized protein</fullName>
    </submittedName>
</protein>
<sequence>MFIWRRVREDLRALPTLLDDPATDLPAVAPNGVNTGGQTWPRAFIPRGGSRGVPRGATGPAGAPAAGRTGPLALPCRHELMPGARPIGSAARLWFRGCGAAGR</sequence>